<dbReference type="AlphaFoldDB" id="A0A2T7P7R5"/>
<organism evidence="3 4">
    <name type="scientific">Pomacea canaliculata</name>
    <name type="common">Golden apple snail</name>
    <dbReference type="NCBI Taxonomy" id="400727"/>
    <lineage>
        <taxon>Eukaryota</taxon>
        <taxon>Metazoa</taxon>
        <taxon>Spiralia</taxon>
        <taxon>Lophotrochozoa</taxon>
        <taxon>Mollusca</taxon>
        <taxon>Gastropoda</taxon>
        <taxon>Caenogastropoda</taxon>
        <taxon>Architaenioglossa</taxon>
        <taxon>Ampullarioidea</taxon>
        <taxon>Ampullariidae</taxon>
        <taxon>Pomacea</taxon>
    </lineage>
</organism>
<dbReference type="Gene3D" id="2.60.120.10">
    <property type="entry name" value="Jelly Rolls"/>
    <property type="match status" value="2"/>
</dbReference>
<feature type="compositionally biased region" description="Acidic residues" evidence="1">
    <location>
        <begin position="897"/>
        <end position="911"/>
    </location>
</feature>
<dbReference type="SUPFAM" id="SSF51206">
    <property type="entry name" value="cAMP-binding domain-like"/>
    <property type="match status" value="2"/>
</dbReference>
<feature type="compositionally biased region" description="Polar residues" evidence="1">
    <location>
        <begin position="958"/>
        <end position="968"/>
    </location>
</feature>
<feature type="region of interest" description="Disordered" evidence="1">
    <location>
        <begin position="169"/>
        <end position="204"/>
    </location>
</feature>
<dbReference type="Pfam" id="PF00027">
    <property type="entry name" value="cNMP_binding"/>
    <property type="match status" value="1"/>
</dbReference>
<feature type="compositionally biased region" description="Basic and acidic residues" evidence="1">
    <location>
        <begin position="1"/>
        <end position="14"/>
    </location>
</feature>
<sequence length="989" mass="111198">MKEAQRPHAAHERAPLSPRQPAVTRSLSEVNLTSLPRGSNFCARKRTAVSRDGRKRRLWTDSSASVHTSCLLGVGRHWGHDLQTAEKDKDGGRVAFVFVDRNGKTNGAAGAATPAVGAAVAGKDRLPRRHSGFEEHESEGKGHAVGRLYTPRDLISALERAVTDVGHADRRRVIPASRQSPPSLTSTSTSSETRGSLDLGKRTSDFSDSLGVGVAADVHHHSDAGKENQTPRSDTVGKRVRFLDVDAVVKARLHHLRATTSAYVRRHASLRGVRGRRNDRVKTSSGSAAQSEEVDQDEAPPVSRPRSRFVSLTEKGFHSHLLRSCTVICVQMYRKFRMVGLIVMKLVRLKAAIAVNSQDRTVRSAAEIQWRTLYGQHEAEKLAFNKSYFSRERVSTKMPNWALMILYLTPEERTEHDCRRLHALFRGMRGFLKFTERIQLSLCRAFEYECVGEGRIVLRRGHVGHNFYFIYSGSVFVNVQDIDSEGQPFIKTEAVLGMGDSFGELALLQDIRRTATISVRETCELLVVEKEVFARVCPQIFDQELVEKQAFVSRMPLFCSTWWSPDSVRQLCMEAQIQEYKINKIVVEDNSREEWLYICMEGQCQVIRCLTLGAEEDDPLPCPERESVVLSEEILELLMKPKHSESSTMSTNEQDEDSKEKMLSSLRLEYVKTGKRRSIFIEEVEDEERRKVKVATSGPATLTSLIAQQQKARDSRQVFLHVDVLNCGGVFDMGSLIKAPLKKKTSKLLLVSSGARMFRVKKATFFRLASTEAIEHTRTLLSQQRTPSEAELLDSYKQKMSWDEYKSGVVHEVILSRDLRLAPQFRSNHSKPHTSLETNSKREQKRASSRLITALHHFTDVERRNELARQSFSVDDTSDNSGLATTDGERRKIFPVEEVDEETEQSDDETEGFSTAVQTRKSSIVADDNRSPRPVATRRPSTVVVRRRSSLGNGGQPIISSESSSVAIRQQPLRPEGQLLPPTLVVVEE</sequence>
<feature type="compositionally biased region" description="Low complexity" evidence="1">
    <location>
        <begin position="932"/>
        <end position="944"/>
    </location>
</feature>
<dbReference type="EMBL" id="PZQS01000005">
    <property type="protein sequence ID" value="PVD29449.1"/>
    <property type="molecule type" value="Genomic_DNA"/>
</dbReference>
<dbReference type="CDD" id="cd00038">
    <property type="entry name" value="CAP_ED"/>
    <property type="match status" value="1"/>
</dbReference>
<feature type="compositionally biased region" description="Polar residues" evidence="1">
    <location>
        <begin position="869"/>
        <end position="884"/>
    </location>
</feature>
<evidence type="ECO:0000256" key="1">
    <source>
        <dbReference type="SAM" id="MobiDB-lite"/>
    </source>
</evidence>
<name>A0A2T7P7R5_POMCA</name>
<dbReference type="InterPro" id="IPR000595">
    <property type="entry name" value="cNMP-bd_dom"/>
</dbReference>
<evidence type="ECO:0000313" key="3">
    <source>
        <dbReference type="EMBL" id="PVD29449.1"/>
    </source>
</evidence>
<feature type="compositionally biased region" description="Low complexity" evidence="1">
    <location>
        <begin position="177"/>
        <end position="197"/>
    </location>
</feature>
<dbReference type="PANTHER" id="PTHR23011:SF43">
    <property type="entry name" value="CYCLIC NUCLEOTIDE-BINDING DOMAIN-CONTAINING PROTEIN 2"/>
    <property type="match status" value="1"/>
</dbReference>
<keyword evidence="4" id="KW-1185">Reference proteome</keyword>
<dbReference type="PROSITE" id="PS50042">
    <property type="entry name" value="CNMP_BINDING_3"/>
    <property type="match status" value="1"/>
</dbReference>
<dbReference type="InterPro" id="IPR018488">
    <property type="entry name" value="cNMP-bd_CS"/>
</dbReference>
<evidence type="ECO:0000313" key="4">
    <source>
        <dbReference type="Proteomes" id="UP000245119"/>
    </source>
</evidence>
<dbReference type="Proteomes" id="UP000245119">
    <property type="component" value="Linkage Group LG5"/>
</dbReference>
<dbReference type="STRING" id="400727.A0A2T7P7R5"/>
<proteinExistence type="predicted"/>
<comment type="caution">
    <text evidence="3">The sequence shown here is derived from an EMBL/GenBank/DDBJ whole genome shotgun (WGS) entry which is preliminary data.</text>
</comment>
<feature type="region of interest" description="Disordered" evidence="1">
    <location>
        <begin position="824"/>
        <end position="848"/>
    </location>
</feature>
<feature type="region of interest" description="Disordered" evidence="1">
    <location>
        <begin position="869"/>
        <end position="974"/>
    </location>
</feature>
<dbReference type="GO" id="GO:0007283">
    <property type="term" value="P:spermatogenesis"/>
    <property type="evidence" value="ECO:0007669"/>
    <property type="project" value="TreeGrafter"/>
</dbReference>
<reference evidence="3 4" key="1">
    <citation type="submission" date="2018-04" db="EMBL/GenBank/DDBJ databases">
        <title>The genome of golden apple snail Pomacea canaliculata provides insight into stress tolerance and invasive adaptation.</title>
        <authorList>
            <person name="Liu C."/>
            <person name="Liu B."/>
            <person name="Ren Y."/>
            <person name="Zhang Y."/>
            <person name="Wang H."/>
            <person name="Li S."/>
            <person name="Jiang F."/>
            <person name="Yin L."/>
            <person name="Zhang G."/>
            <person name="Qian W."/>
            <person name="Fan W."/>
        </authorList>
    </citation>
    <scope>NUCLEOTIDE SEQUENCE [LARGE SCALE GENOMIC DNA]</scope>
    <source>
        <strain evidence="3">SZHN2017</strain>
        <tissue evidence="3">Muscle</tissue>
    </source>
</reference>
<gene>
    <name evidence="3" type="ORF">C0Q70_08700</name>
</gene>
<dbReference type="SMART" id="SM00100">
    <property type="entry name" value="cNMP"/>
    <property type="match status" value="1"/>
</dbReference>
<dbReference type="GO" id="GO:0030552">
    <property type="term" value="F:cAMP binding"/>
    <property type="evidence" value="ECO:0007669"/>
    <property type="project" value="TreeGrafter"/>
</dbReference>
<dbReference type="PANTHER" id="PTHR23011">
    <property type="entry name" value="CYCLIC NUCLEOTIDE-BINDING DOMAIN CONTAINING PROTEIN"/>
    <property type="match status" value="1"/>
</dbReference>
<dbReference type="InterPro" id="IPR014710">
    <property type="entry name" value="RmlC-like_jellyroll"/>
</dbReference>
<feature type="domain" description="Cyclic nucleotide-binding" evidence="2">
    <location>
        <begin position="448"/>
        <end position="536"/>
    </location>
</feature>
<dbReference type="OrthoDB" id="166212at2759"/>
<feature type="region of interest" description="Disordered" evidence="1">
    <location>
        <begin position="1"/>
        <end position="24"/>
    </location>
</feature>
<feature type="compositionally biased region" description="Polar residues" evidence="1">
    <location>
        <begin position="912"/>
        <end position="922"/>
    </location>
</feature>
<protein>
    <recommendedName>
        <fullName evidence="2">Cyclic nucleotide-binding domain-containing protein</fullName>
    </recommendedName>
</protein>
<accession>A0A2T7P7R5</accession>
<dbReference type="PROSITE" id="PS00889">
    <property type="entry name" value="CNMP_BINDING_2"/>
    <property type="match status" value="1"/>
</dbReference>
<evidence type="ECO:0000259" key="2">
    <source>
        <dbReference type="PROSITE" id="PS50042"/>
    </source>
</evidence>
<dbReference type="InterPro" id="IPR018490">
    <property type="entry name" value="cNMP-bd_dom_sf"/>
</dbReference>
<feature type="region of interest" description="Disordered" evidence="1">
    <location>
        <begin position="269"/>
        <end position="305"/>
    </location>
</feature>